<evidence type="ECO:0000256" key="4">
    <source>
        <dbReference type="ARBA" id="ARBA00023136"/>
    </source>
</evidence>
<comment type="caution">
    <text evidence="7">The sequence shown here is derived from an EMBL/GenBank/DDBJ whole genome shotgun (WGS) entry which is preliminary data.</text>
</comment>
<evidence type="ECO:0000256" key="3">
    <source>
        <dbReference type="ARBA" id="ARBA00022989"/>
    </source>
</evidence>
<sequence>MWHRLTPLLLLLTLWAVVQAADVAAKTADEEAKATIPSVSDMDGYDVVGILFMALGLIISSAGGVGGGVIMVPAMVLIMGFDIKRATPISNAAIFGGAVANAWFNLQKRHPHVDRPLVDSDLCLVMIPVVIGGAVIGAIFSKLLPSYIITILFVLVLFASGIRTLQKGIRLHKKEVAAKKAKEEAGPSEPVPSPVATSANYVPALTPPLPSLDVKPVTDNQNETLAEILEREKHFSWTKQAVILVCYLGIVTASILNKVVDCGGVAYWVILMIEIPWVAVFSVFTSMYLLKAHYRKEAVDYPFAEGDVRWTKKAVSWFPVGCGVAGIIAGMFGVGGAIVTGPLMIEIGVVPEVVSATSALMVLYSAAAATAKFAVFDLIAWDWAGLLCGLAFVVTAISQVIILGYVRRTGRQSIVVLCIGTAIAVGAAIMTYQAVRVTIDDAGKHFSADVCS</sequence>
<feature type="transmembrane region" description="Helical" evidence="5">
    <location>
        <begin position="50"/>
        <end position="78"/>
    </location>
</feature>
<feature type="chain" id="PRO_5035471628" description="Sulfite exporter TauE/SafE" evidence="6">
    <location>
        <begin position="21"/>
        <end position="452"/>
    </location>
</feature>
<feature type="transmembrane region" description="Helical" evidence="5">
    <location>
        <begin position="383"/>
        <end position="406"/>
    </location>
</feature>
<dbReference type="Pfam" id="PF01925">
    <property type="entry name" value="TauE"/>
    <property type="match status" value="2"/>
</dbReference>
<reference evidence="7" key="1">
    <citation type="submission" date="2019-03" db="EMBL/GenBank/DDBJ databases">
        <title>Long read genome sequence of the mycoparasitic Pythium oligandrum ATCC 38472 isolated from sugarbeet rhizosphere.</title>
        <authorList>
            <person name="Gaulin E."/>
        </authorList>
    </citation>
    <scope>NUCLEOTIDE SEQUENCE</scope>
    <source>
        <strain evidence="7">ATCC 38472_TT</strain>
    </source>
</reference>
<dbReference type="GO" id="GO:0016020">
    <property type="term" value="C:membrane"/>
    <property type="evidence" value="ECO:0007669"/>
    <property type="project" value="UniProtKB-SubCell"/>
</dbReference>
<dbReference type="PANTHER" id="PTHR14255">
    <property type="entry name" value="CEREBLON"/>
    <property type="match status" value="1"/>
</dbReference>
<feature type="transmembrane region" description="Helical" evidence="5">
    <location>
        <begin position="412"/>
        <end position="435"/>
    </location>
</feature>
<dbReference type="EMBL" id="SPLM01000038">
    <property type="protein sequence ID" value="TMW64887.1"/>
    <property type="molecule type" value="Genomic_DNA"/>
</dbReference>
<dbReference type="GO" id="GO:0016567">
    <property type="term" value="P:protein ubiquitination"/>
    <property type="evidence" value="ECO:0007669"/>
    <property type="project" value="TreeGrafter"/>
</dbReference>
<evidence type="ECO:0000313" key="7">
    <source>
        <dbReference type="EMBL" id="TMW64887.1"/>
    </source>
</evidence>
<feature type="transmembrane region" description="Helical" evidence="5">
    <location>
        <begin position="146"/>
        <end position="165"/>
    </location>
</feature>
<accession>A0A8K1CM63</accession>
<keyword evidence="2 5" id="KW-0812">Transmembrane</keyword>
<feature type="transmembrane region" description="Helical" evidence="5">
    <location>
        <begin position="266"/>
        <end position="290"/>
    </location>
</feature>
<dbReference type="Proteomes" id="UP000794436">
    <property type="component" value="Unassembled WGS sequence"/>
</dbReference>
<dbReference type="OrthoDB" id="434519at2759"/>
<feature type="signal peptide" evidence="6">
    <location>
        <begin position="1"/>
        <end position="20"/>
    </location>
</feature>
<dbReference type="InterPro" id="IPR002781">
    <property type="entry name" value="TM_pro_TauE-like"/>
</dbReference>
<comment type="subcellular location">
    <subcellularLocation>
        <location evidence="1">Membrane</location>
        <topology evidence="1">Multi-pass membrane protein</topology>
    </subcellularLocation>
</comment>
<proteinExistence type="predicted"/>
<evidence type="ECO:0000256" key="2">
    <source>
        <dbReference type="ARBA" id="ARBA00022692"/>
    </source>
</evidence>
<keyword evidence="3 5" id="KW-1133">Transmembrane helix</keyword>
<dbReference type="AlphaFoldDB" id="A0A8K1CM63"/>
<feature type="transmembrane region" description="Helical" evidence="5">
    <location>
        <begin position="122"/>
        <end position="140"/>
    </location>
</feature>
<name>A0A8K1CM63_PYTOL</name>
<gene>
    <name evidence="7" type="ORF">Poli38472_009054</name>
</gene>
<organism evidence="7 8">
    <name type="scientific">Pythium oligandrum</name>
    <name type="common">Mycoparasitic fungus</name>
    <dbReference type="NCBI Taxonomy" id="41045"/>
    <lineage>
        <taxon>Eukaryota</taxon>
        <taxon>Sar</taxon>
        <taxon>Stramenopiles</taxon>
        <taxon>Oomycota</taxon>
        <taxon>Peronosporomycetes</taxon>
        <taxon>Pythiales</taxon>
        <taxon>Pythiaceae</taxon>
        <taxon>Pythium</taxon>
    </lineage>
</organism>
<evidence type="ECO:0000256" key="5">
    <source>
        <dbReference type="SAM" id="Phobius"/>
    </source>
</evidence>
<evidence type="ECO:0000256" key="6">
    <source>
        <dbReference type="SAM" id="SignalP"/>
    </source>
</evidence>
<feature type="transmembrane region" description="Helical" evidence="5">
    <location>
        <begin position="317"/>
        <end position="341"/>
    </location>
</feature>
<dbReference type="PANTHER" id="PTHR14255:SF3">
    <property type="entry name" value="SULFITE EXPORTER TAUE_SAFE FAMILY PROTEIN 5-RELATED"/>
    <property type="match status" value="1"/>
</dbReference>
<keyword evidence="4 5" id="KW-0472">Membrane</keyword>
<evidence type="ECO:0000256" key="1">
    <source>
        <dbReference type="ARBA" id="ARBA00004141"/>
    </source>
</evidence>
<keyword evidence="6" id="KW-0732">Signal</keyword>
<protein>
    <recommendedName>
        <fullName evidence="9">Sulfite exporter TauE/SafE</fullName>
    </recommendedName>
</protein>
<keyword evidence="8" id="KW-1185">Reference proteome</keyword>
<dbReference type="GO" id="GO:0031464">
    <property type="term" value="C:Cul4A-RING E3 ubiquitin ligase complex"/>
    <property type="evidence" value="ECO:0007669"/>
    <property type="project" value="TreeGrafter"/>
</dbReference>
<evidence type="ECO:0000313" key="8">
    <source>
        <dbReference type="Proteomes" id="UP000794436"/>
    </source>
</evidence>
<evidence type="ECO:0008006" key="9">
    <source>
        <dbReference type="Google" id="ProtNLM"/>
    </source>
</evidence>
<feature type="transmembrane region" description="Helical" evidence="5">
    <location>
        <begin position="241"/>
        <end position="260"/>
    </location>
</feature>